<sequence>MDAPARGASPAEWWWGQQVTVVAGTAGCRDADWRSRCGRWGRQATTARTAGGEDGGLEETSRLGGSLGG</sequence>
<name>A0A6G1C0M8_9ORYZ</name>
<feature type="region of interest" description="Disordered" evidence="1">
    <location>
        <begin position="42"/>
        <end position="69"/>
    </location>
</feature>
<dbReference type="AlphaFoldDB" id="A0A6G1C0M8"/>
<keyword evidence="3" id="KW-1185">Reference proteome</keyword>
<accession>A0A6G1C0M8</accession>
<protein>
    <submittedName>
        <fullName evidence="2">Uncharacterized protein</fullName>
    </submittedName>
</protein>
<gene>
    <name evidence="2" type="ORF">E2562_033776</name>
</gene>
<dbReference type="EMBL" id="SPHZ02000011">
    <property type="protein sequence ID" value="KAF0893988.1"/>
    <property type="molecule type" value="Genomic_DNA"/>
</dbReference>
<proteinExistence type="predicted"/>
<dbReference type="PROSITE" id="PS51257">
    <property type="entry name" value="PROKAR_LIPOPROTEIN"/>
    <property type="match status" value="1"/>
</dbReference>
<organism evidence="2 3">
    <name type="scientific">Oryza meyeriana var. granulata</name>
    <dbReference type="NCBI Taxonomy" id="110450"/>
    <lineage>
        <taxon>Eukaryota</taxon>
        <taxon>Viridiplantae</taxon>
        <taxon>Streptophyta</taxon>
        <taxon>Embryophyta</taxon>
        <taxon>Tracheophyta</taxon>
        <taxon>Spermatophyta</taxon>
        <taxon>Magnoliopsida</taxon>
        <taxon>Liliopsida</taxon>
        <taxon>Poales</taxon>
        <taxon>Poaceae</taxon>
        <taxon>BOP clade</taxon>
        <taxon>Oryzoideae</taxon>
        <taxon>Oryzeae</taxon>
        <taxon>Oryzinae</taxon>
        <taxon>Oryza</taxon>
        <taxon>Oryza meyeriana</taxon>
    </lineage>
</organism>
<reference evidence="2 3" key="1">
    <citation type="submission" date="2019-11" db="EMBL/GenBank/DDBJ databases">
        <title>Whole genome sequence of Oryza granulata.</title>
        <authorList>
            <person name="Li W."/>
        </authorList>
    </citation>
    <scope>NUCLEOTIDE SEQUENCE [LARGE SCALE GENOMIC DNA]</scope>
    <source>
        <strain evidence="3">cv. Menghai</strain>
        <tissue evidence="2">Leaf</tissue>
    </source>
</reference>
<dbReference type="Proteomes" id="UP000479710">
    <property type="component" value="Unassembled WGS sequence"/>
</dbReference>
<evidence type="ECO:0000313" key="2">
    <source>
        <dbReference type="EMBL" id="KAF0893988.1"/>
    </source>
</evidence>
<evidence type="ECO:0000313" key="3">
    <source>
        <dbReference type="Proteomes" id="UP000479710"/>
    </source>
</evidence>
<comment type="caution">
    <text evidence="2">The sequence shown here is derived from an EMBL/GenBank/DDBJ whole genome shotgun (WGS) entry which is preliminary data.</text>
</comment>
<evidence type="ECO:0000256" key="1">
    <source>
        <dbReference type="SAM" id="MobiDB-lite"/>
    </source>
</evidence>